<dbReference type="GO" id="GO:0005886">
    <property type="term" value="C:plasma membrane"/>
    <property type="evidence" value="ECO:0007669"/>
    <property type="project" value="TreeGrafter"/>
</dbReference>
<proteinExistence type="inferred from homology"/>
<dbReference type="InterPro" id="IPR005616">
    <property type="entry name" value="CcmH/CycL/Ccl2/NrfF_N"/>
</dbReference>
<keyword evidence="6 7" id="KW-0408">Iron</keyword>
<dbReference type="PANTHER" id="PTHR47870:SF1">
    <property type="entry name" value="CYTOCHROME C-TYPE BIOGENESIS PROTEIN CCMH"/>
    <property type="match status" value="1"/>
</dbReference>
<keyword evidence="10" id="KW-1185">Reference proteome</keyword>
<dbReference type="GO" id="GO:0017004">
    <property type="term" value="P:cytochrome complex assembly"/>
    <property type="evidence" value="ECO:0007669"/>
    <property type="project" value="UniProtKB-KW"/>
</dbReference>
<evidence type="ECO:0000256" key="4">
    <source>
        <dbReference type="ARBA" id="ARBA00022729"/>
    </source>
</evidence>
<keyword evidence="7" id="KW-1133">Transmembrane helix</keyword>
<dbReference type="Proteomes" id="UP000515977">
    <property type="component" value="Chromosome"/>
</dbReference>
<evidence type="ECO:0000313" key="9">
    <source>
        <dbReference type="EMBL" id="QNN46919.1"/>
    </source>
</evidence>
<keyword evidence="5" id="KW-0201">Cytochrome c-type biogenesis</keyword>
<feature type="transmembrane region" description="Helical" evidence="7">
    <location>
        <begin position="66"/>
        <end position="83"/>
    </location>
</feature>
<dbReference type="Gene3D" id="1.10.8.640">
    <property type="entry name" value="Cytochrome C biogenesis protein"/>
    <property type="match status" value="1"/>
</dbReference>
<protein>
    <recommendedName>
        <fullName evidence="7">Cytochrome c-type biogenesis protein</fullName>
    </recommendedName>
</protein>
<dbReference type="EMBL" id="CP060711">
    <property type="protein sequence ID" value="QNN46919.1"/>
    <property type="molecule type" value="Genomic_DNA"/>
</dbReference>
<name>A0A7G9QU94_9GAMM</name>
<dbReference type="InterPro" id="IPR051263">
    <property type="entry name" value="C-type_cytochrome_biogenesis"/>
</dbReference>
<evidence type="ECO:0000256" key="5">
    <source>
        <dbReference type="ARBA" id="ARBA00022748"/>
    </source>
</evidence>
<evidence type="ECO:0000256" key="2">
    <source>
        <dbReference type="ARBA" id="ARBA00022617"/>
    </source>
</evidence>
<evidence type="ECO:0000256" key="6">
    <source>
        <dbReference type="ARBA" id="ARBA00023004"/>
    </source>
</evidence>
<reference evidence="9 10" key="1">
    <citation type="submission" date="2020-08" db="EMBL/GenBank/DDBJ databases">
        <title>Genome sequence of Thermomonas brevis KACC 16975T.</title>
        <authorList>
            <person name="Hyun D.-W."/>
            <person name="Bae J.-W."/>
        </authorList>
    </citation>
    <scope>NUCLEOTIDE SEQUENCE [LARGE SCALE GENOMIC DNA]</scope>
    <source>
        <strain evidence="9 10">KACC 16975</strain>
    </source>
</reference>
<dbReference type="Pfam" id="PF03918">
    <property type="entry name" value="CcmH"/>
    <property type="match status" value="1"/>
</dbReference>
<keyword evidence="3 7" id="KW-0479">Metal-binding</keyword>
<feature type="transmembrane region" description="Helical" evidence="7">
    <location>
        <begin position="173"/>
        <end position="194"/>
    </location>
</feature>
<evidence type="ECO:0000256" key="7">
    <source>
        <dbReference type="RuleBase" id="RU364112"/>
    </source>
</evidence>
<evidence type="ECO:0000259" key="8">
    <source>
        <dbReference type="Pfam" id="PF03918"/>
    </source>
</evidence>
<evidence type="ECO:0000256" key="1">
    <source>
        <dbReference type="ARBA" id="ARBA00010342"/>
    </source>
</evidence>
<comment type="function">
    <text evidence="7">Possible subunit of a heme lyase.</text>
</comment>
<dbReference type="KEGG" id="tbv:H9L17_01745"/>
<dbReference type="AlphaFoldDB" id="A0A7G9QU94"/>
<gene>
    <name evidence="9" type="ORF">H9L17_01745</name>
</gene>
<dbReference type="GO" id="GO:0046872">
    <property type="term" value="F:metal ion binding"/>
    <property type="evidence" value="ECO:0007669"/>
    <property type="project" value="UniProtKB-KW"/>
</dbReference>
<feature type="domain" description="CcmH/CycL/Ccl2/NrfF N-terminal" evidence="8">
    <location>
        <begin position="84"/>
        <end position="201"/>
    </location>
</feature>
<dbReference type="FunFam" id="1.10.8.640:FF:000001">
    <property type="entry name" value="Cytochrome c-type biogenesis protein"/>
    <property type="match status" value="1"/>
</dbReference>
<comment type="similarity">
    <text evidence="1 7">Belongs to the CcmH/CycL/Ccl2/NrfF family.</text>
</comment>
<keyword evidence="2 7" id="KW-0349">Heme</keyword>
<sequence length="212" mass="23352">MNALSSFAARRFYSSFPRRRAASDRRASVPSSVFAFAPREEEKSLDTQTQGLRNDARLRGNDGKRILLSACLLLSFIASPAFAQANQQADAAPLQFNSAAEEARFHALTLQLRCVMCQNQSLADSNALIALQLRREVLDLMRQGKNDEQIKDYLVQRYGEFVLYKPKLEGGTLLLWIGPAVVLLAGAGVVAAIVRRRKSPGAPANGDDGQEW</sequence>
<dbReference type="InterPro" id="IPR038297">
    <property type="entry name" value="CcmH/CycL/NrfF/Ccl2_sf"/>
</dbReference>
<dbReference type="CDD" id="cd16378">
    <property type="entry name" value="CcmH_N"/>
    <property type="match status" value="1"/>
</dbReference>
<evidence type="ECO:0000256" key="3">
    <source>
        <dbReference type="ARBA" id="ARBA00022723"/>
    </source>
</evidence>
<accession>A0A7G9QU94</accession>
<evidence type="ECO:0000313" key="10">
    <source>
        <dbReference type="Proteomes" id="UP000515977"/>
    </source>
</evidence>
<organism evidence="9 10">
    <name type="scientific">Thermomonas brevis</name>
    <dbReference type="NCBI Taxonomy" id="215691"/>
    <lineage>
        <taxon>Bacteria</taxon>
        <taxon>Pseudomonadati</taxon>
        <taxon>Pseudomonadota</taxon>
        <taxon>Gammaproteobacteria</taxon>
        <taxon>Lysobacterales</taxon>
        <taxon>Lysobacteraceae</taxon>
        <taxon>Thermomonas</taxon>
    </lineage>
</organism>
<keyword evidence="7" id="KW-0472">Membrane</keyword>
<keyword evidence="7" id="KW-0812">Transmembrane</keyword>
<keyword evidence="4 7" id="KW-0732">Signal</keyword>
<dbReference type="PANTHER" id="PTHR47870">
    <property type="entry name" value="CYTOCHROME C-TYPE BIOGENESIS PROTEIN CCMH"/>
    <property type="match status" value="1"/>
</dbReference>